<dbReference type="GO" id="GO:0008146">
    <property type="term" value="F:sulfotransferase activity"/>
    <property type="evidence" value="ECO:0007669"/>
    <property type="project" value="InterPro"/>
</dbReference>
<dbReference type="SUPFAM" id="SSF53756">
    <property type="entry name" value="UDP-Glycosyltransferase/glycogen phosphorylase"/>
    <property type="match status" value="1"/>
</dbReference>
<name>A0A1M7ZBX8_9HYPH</name>
<feature type="domain" description="Sulfotransferase" evidence="2">
    <location>
        <begin position="6"/>
        <end position="182"/>
    </location>
</feature>
<dbReference type="Pfam" id="PF13692">
    <property type="entry name" value="Glyco_trans_1_4"/>
    <property type="match status" value="1"/>
</dbReference>
<dbReference type="Gene3D" id="3.90.550.10">
    <property type="entry name" value="Spore Coat Polysaccharide Biosynthesis Protein SpsA, Chain A"/>
    <property type="match status" value="2"/>
</dbReference>
<dbReference type="Gene3D" id="3.40.50.2000">
    <property type="entry name" value="Glycogen Phosphorylase B"/>
    <property type="match status" value="1"/>
</dbReference>
<dbReference type="InterPro" id="IPR029044">
    <property type="entry name" value="Nucleotide-diphossugar_trans"/>
</dbReference>
<evidence type="ECO:0000259" key="2">
    <source>
        <dbReference type="Pfam" id="PF00685"/>
    </source>
</evidence>
<dbReference type="SUPFAM" id="SSF53448">
    <property type="entry name" value="Nucleotide-diphospho-sugar transferases"/>
    <property type="match status" value="2"/>
</dbReference>
<dbReference type="EMBL" id="FRXO01000002">
    <property type="protein sequence ID" value="SHO62319.1"/>
    <property type="molecule type" value="Genomic_DNA"/>
</dbReference>
<dbReference type="STRING" id="1123029.SAMN02745172_00924"/>
<protein>
    <submittedName>
        <fullName evidence="3">Glycosyltransferase involved in cell wall bisynthesis</fullName>
    </submittedName>
</protein>
<dbReference type="InterPro" id="IPR050834">
    <property type="entry name" value="Glycosyltransf_2"/>
</dbReference>
<evidence type="ECO:0000313" key="4">
    <source>
        <dbReference type="Proteomes" id="UP000186406"/>
    </source>
</evidence>
<dbReference type="PANTHER" id="PTHR43685:SF11">
    <property type="entry name" value="GLYCOSYLTRANSFERASE TAGX-RELATED"/>
    <property type="match status" value="1"/>
</dbReference>
<keyword evidence="3" id="KW-0808">Transferase</keyword>
<evidence type="ECO:0000259" key="1">
    <source>
        <dbReference type="Pfam" id="PF00535"/>
    </source>
</evidence>
<dbReference type="InterPro" id="IPR000863">
    <property type="entry name" value="Sulfotransferase_dom"/>
</dbReference>
<evidence type="ECO:0000313" key="3">
    <source>
        <dbReference type="EMBL" id="SHO62319.1"/>
    </source>
</evidence>
<dbReference type="SUPFAM" id="SSF52540">
    <property type="entry name" value="P-loop containing nucleoside triphosphate hydrolases"/>
    <property type="match status" value="1"/>
</dbReference>
<organism evidence="3 4">
    <name type="scientific">Pseudoxanthobacter soli DSM 19599</name>
    <dbReference type="NCBI Taxonomy" id="1123029"/>
    <lineage>
        <taxon>Bacteria</taxon>
        <taxon>Pseudomonadati</taxon>
        <taxon>Pseudomonadota</taxon>
        <taxon>Alphaproteobacteria</taxon>
        <taxon>Hyphomicrobiales</taxon>
        <taxon>Segnochrobactraceae</taxon>
        <taxon>Pseudoxanthobacter</taxon>
    </lineage>
</organism>
<dbReference type="OrthoDB" id="5291101at2"/>
<reference evidence="3 4" key="1">
    <citation type="submission" date="2016-12" db="EMBL/GenBank/DDBJ databases">
        <authorList>
            <person name="Song W.-J."/>
            <person name="Kurnit D.M."/>
        </authorList>
    </citation>
    <scope>NUCLEOTIDE SEQUENCE [LARGE SCALE GENOMIC DNA]</scope>
    <source>
        <strain evidence="3 4">DSM 19599</strain>
    </source>
</reference>
<dbReference type="PANTHER" id="PTHR43685">
    <property type="entry name" value="GLYCOSYLTRANSFERASE"/>
    <property type="match status" value="1"/>
</dbReference>
<keyword evidence="4" id="KW-1185">Reference proteome</keyword>
<sequence>MIIIAHGMPKSGSTFLYQVLGDLSYIHNNADAREIREKYLSKPADHYQDFYLTIDDEVLKEVVERIPADVFYVIKTHGMISDYAKEQAARGNIKIFYSYRDPRDVALSMLDAGRAERAQNLDRFFHQFREAKDVCDSIKLAFTCVEPLMNAPRLHDIPYFAIANNQTWVIEHVSDLLGMKPAAATLVEKYKPESNTDRIVEFNKGVYDRFLDELEPRDIKYLSEVLDHEIKLVDDASLTFAAREGFSGPYAELVAKRDRALALSFEAATLTPVQRLSRRVARFFGKPAAAPTPVSPAAPTVCIVTPVFNGAKFIDATIASVVNQVGDFVLHYHIQDGGSTDETAAIVDRWIRLNKSGLLPKFCREVHITFASEPDKGMYDAINKGVARALPPGPDVLMGWIGSDDLVAPGAFATIFAICRLYPDVRLIGGRVALLDEGGSITTLEPVGVFSRRCMSAGLYDGRAMPFIMQEGTFWFSSLWRELGGLDTSFRLAGDWDLWRRMARLTHYVSVDSVLGFHRRRKGQLSSQMDRYYAEVDRVLDEPYTEPSRVYSGTKMLSEPDDPPSCGRDDYDRIKVEFQRMRSDIASFPESPHAATAIRYDSSGRTWLRMDAYASPPRPVAVMKASGTVTRLPVLPTTGFLPPQGPVRDHYYLGDGCRWMNVSPALGEVIVPRTGRYMVTFSGRSGLPEQRLALSVDGRRIARFMPTGVGFDGEIEWRAECILPAGRRVFSMEAVDSAVSEAFFLLTGWWIEERTSENVRRHDTVDPVALPISAPLDGAGVRQHPRISVVVSASGVPEALDDTIRSVLGQGYPDLELIVAGGEGDEVRFVLDGYGRAVTHHLPRPVGDSGTPALAGLRRASGALLVWLEAGEVLFDGALHAAAIAASLGDDLIAGLCELHDDAGDTVLRRLPCLPAGTLSPGDVLDVEGGWLEGRVFDRPAVFFRREIFARVEGRLDEGLRHVSDFDLWARMAEAGARIRVIGYPIARRHVPPIRSVCDSEAHLAELVEHGGRLRAEFGMDHPSMPVRPPRHLKVAALSASGPGREAAAFTTTARALALLGHTVRSFLTTADDDADGLRSATRAIADGGFDAVLVDASALASGKPGGGFGLPTITCVDEPWWRSRDAQEGAGRLAAIGSSLVLTSEEEVAAVLGKALDVPVRSLAASVDAGVFTPGSRARARQLLALPEDHLIVVMDGSNAAGATALLPVLSAAAAALRSTAATIVVVDSDSPPPDGFGQHNGALPVVSVATDAREETVALYCQAADIAVLPSARHPGRIAIEAAACGTPVISFAEDGTVQVCPEARLGMRTCDAGALTEAIGRLAADAALRWEVGVHGRLNAINGHCLEMGAVRLLTLLESVGGLGLGLPPIVNLTTAPASLSIASQVFASGIFTASEPWIPVAGIARCASVVPAGQSTAVAEDSAGGLCWLGSNGVLLLRAEEDGDHLVQLCGYAGGQGEQLSIVVNGGPPQVAGRRTPASEGLVEFRLRARLRAGFNRMEFSFSAAAPFSDPGQAYALVALRAWRASENLSGYFIDGQTRYERGFGAAEGPFPQFGLPKPFYWMAGLHGEVWLRSAVQGSREIELQVRNNNPGQTVEVRLGGLRLGTFSLQETDIGSLIRLRCKASFDIGDHPLAIEASRMWPADASGRELSFMIEDIVFVDEE</sequence>
<dbReference type="Pfam" id="PF00685">
    <property type="entry name" value="Sulfotransfer_1"/>
    <property type="match status" value="1"/>
</dbReference>
<proteinExistence type="predicted"/>
<gene>
    <name evidence="3" type="ORF">SAMN02745172_00924</name>
</gene>
<accession>A0A1M7ZBX8</accession>
<dbReference type="RefSeq" id="WP_073626121.1">
    <property type="nucleotide sequence ID" value="NZ_FRXO01000002.1"/>
</dbReference>
<dbReference type="InterPro" id="IPR001173">
    <property type="entry name" value="Glyco_trans_2-like"/>
</dbReference>
<feature type="domain" description="Glycosyltransferase 2-like" evidence="1">
    <location>
        <begin position="302"/>
        <end position="414"/>
    </location>
</feature>
<dbReference type="InterPro" id="IPR027417">
    <property type="entry name" value="P-loop_NTPase"/>
</dbReference>
<dbReference type="Proteomes" id="UP000186406">
    <property type="component" value="Unassembled WGS sequence"/>
</dbReference>
<dbReference type="Gene3D" id="3.40.50.300">
    <property type="entry name" value="P-loop containing nucleotide triphosphate hydrolases"/>
    <property type="match status" value="1"/>
</dbReference>
<dbReference type="Pfam" id="PF00535">
    <property type="entry name" value="Glycos_transf_2"/>
    <property type="match status" value="1"/>
</dbReference>